<feature type="compositionally biased region" description="Basic and acidic residues" evidence="6">
    <location>
        <begin position="511"/>
        <end position="525"/>
    </location>
</feature>
<dbReference type="SUPFAM" id="SSF55174">
    <property type="entry name" value="Alpha-L RNA-binding motif"/>
    <property type="match status" value="1"/>
</dbReference>
<dbReference type="AlphaFoldDB" id="A0A933SEN2"/>
<dbReference type="EMBL" id="JACRIW010000076">
    <property type="protein sequence ID" value="MBI5169956.1"/>
    <property type="molecule type" value="Genomic_DNA"/>
</dbReference>
<comment type="caution">
    <text evidence="8">The sequence shown here is derived from an EMBL/GenBank/DDBJ whole genome shotgun (WGS) entry which is preliminary data.</text>
</comment>
<feature type="compositionally biased region" description="Low complexity" evidence="6">
    <location>
        <begin position="250"/>
        <end position="272"/>
    </location>
</feature>
<dbReference type="InterPro" id="IPR036986">
    <property type="entry name" value="S4_RNA-bd_sf"/>
</dbReference>
<sequence>MSIRLNKLLANRGIGARRKCDLLIQEGHVRVNGRVVTEPGTTVEEQRDRVEVNGRPLPGKQKLMYWVLNKPVGVITTLDDPHGRPTIASFLPRGARLFPVGRLDADTSGLLLLTNDGELAHKLMHPRYGVQKFYRVRLDREPTKGQLAKLERGVEFEPGVTSAPARARRIDPGFDAIMIEVVIHEGRFRQVRRMCEAVGMRVTGLHRTGYGPIRLGPLSRGMFRELSEEEVARLQRACARPVRRDGAPGRGAAATPGAPAGASAAPSRPKPAAARKELAPPMSEEDDDEEFEETWIAGGGFNPAGGDDDDGDDAAESVWPARAGGRRGDAGFTGGQSAPPAASRPGTKRAPATTPPMKPRDRSTRADGAMPWHSEEYRRGPAAAAPGERAGAGKGRRAQKREAEQRRVEREAAPPMDTRDRDRALERVRLKGQRRADRKEGRERSTPAEGPRRRFGDRPVPGRKPRGPEERAPRSGGSNRPSRPTGSDRPVRASVGRPAGPRAGAFGTRGGEGRDFGQRRPETPPRRGFPPRGGEGRPARGGFAPRGGDDRPRRGGFAPRGGDERPARGGFAPRGGDDRPPRRGGPGGRPAGRAPGRPSAGPRAGAPAPRGRFGAEPGRREGPPLRGPRAGGDAPRRGSFGAPDRPERGGAPRGKAPRAGRPVGGRDAGRPAREAGPRSRGGRDTGPGRRRN</sequence>
<accession>A0A933SEN2</accession>
<feature type="compositionally biased region" description="Acidic residues" evidence="6">
    <location>
        <begin position="306"/>
        <end position="315"/>
    </location>
</feature>
<dbReference type="NCBIfam" id="TIGR00093">
    <property type="entry name" value="pseudouridine synthase"/>
    <property type="match status" value="1"/>
</dbReference>
<dbReference type="PROSITE" id="PS01149">
    <property type="entry name" value="PSI_RSU"/>
    <property type="match status" value="1"/>
</dbReference>
<dbReference type="GO" id="GO:0005829">
    <property type="term" value="C:cytosol"/>
    <property type="evidence" value="ECO:0007669"/>
    <property type="project" value="UniProtKB-ARBA"/>
</dbReference>
<dbReference type="PROSITE" id="PS50889">
    <property type="entry name" value="S4"/>
    <property type="match status" value="1"/>
</dbReference>
<feature type="region of interest" description="Disordered" evidence="6">
    <location>
        <begin position="240"/>
        <end position="692"/>
    </location>
</feature>
<dbReference type="InterPro" id="IPR002942">
    <property type="entry name" value="S4_RNA-bd"/>
</dbReference>
<feature type="compositionally biased region" description="Polar residues" evidence="6">
    <location>
        <begin position="476"/>
        <end position="485"/>
    </location>
</feature>
<evidence type="ECO:0000313" key="9">
    <source>
        <dbReference type="Proteomes" id="UP000696931"/>
    </source>
</evidence>
<dbReference type="GO" id="GO:0120159">
    <property type="term" value="F:rRNA pseudouridine synthase activity"/>
    <property type="evidence" value="ECO:0007669"/>
    <property type="project" value="UniProtKB-ARBA"/>
</dbReference>
<evidence type="ECO:0000256" key="5">
    <source>
        <dbReference type="RuleBase" id="RU003887"/>
    </source>
</evidence>
<feature type="compositionally biased region" description="Basic and acidic residues" evidence="6">
    <location>
        <begin position="667"/>
        <end position="692"/>
    </location>
</feature>
<comment type="similarity">
    <text evidence="1 5">Belongs to the pseudouridine synthase RsuA family.</text>
</comment>
<dbReference type="Gene3D" id="3.30.70.1560">
    <property type="entry name" value="Alpha-L RNA-binding motif"/>
    <property type="match status" value="1"/>
</dbReference>
<evidence type="ECO:0000256" key="4">
    <source>
        <dbReference type="PROSITE-ProRule" id="PRU00182"/>
    </source>
</evidence>
<evidence type="ECO:0000256" key="3">
    <source>
        <dbReference type="ARBA" id="ARBA00023235"/>
    </source>
</evidence>
<dbReference type="EC" id="5.4.99.-" evidence="5"/>
<dbReference type="FunFam" id="3.30.70.1560:FF:000001">
    <property type="entry name" value="Pseudouridine synthase"/>
    <property type="match status" value="1"/>
</dbReference>
<dbReference type="CDD" id="cd00165">
    <property type="entry name" value="S4"/>
    <property type="match status" value="1"/>
</dbReference>
<dbReference type="SUPFAM" id="SSF55120">
    <property type="entry name" value="Pseudouridine synthase"/>
    <property type="match status" value="1"/>
</dbReference>
<gene>
    <name evidence="8" type="ORF">HZA61_10740</name>
</gene>
<reference evidence="8" key="1">
    <citation type="submission" date="2020-07" db="EMBL/GenBank/DDBJ databases">
        <title>Huge and variable diversity of episymbiotic CPR bacteria and DPANN archaea in groundwater ecosystems.</title>
        <authorList>
            <person name="He C.Y."/>
            <person name="Keren R."/>
            <person name="Whittaker M."/>
            <person name="Farag I.F."/>
            <person name="Doudna J."/>
            <person name="Cate J.H.D."/>
            <person name="Banfield J.F."/>
        </authorList>
    </citation>
    <scope>NUCLEOTIDE SEQUENCE</scope>
    <source>
        <strain evidence="8">NC_groundwater_1813_Pr3_B-0.1um_71_17</strain>
    </source>
</reference>
<dbReference type="GO" id="GO:0003723">
    <property type="term" value="F:RNA binding"/>
    <property type="evidence" value="ECO:0007669"/>
    <property type="project" value="UniProtKB-KW"/>
</dbReference>
<evidence type="ECO:0000256" key="2">
    <source>
        <dbReference type="ARBA" id="ARBA00022884"/>
    </source>
</evidence>
<dbReference type="InterPro" id="IPR050343">
    <property type="entry name" value="RsuA_PseudoU_synthase"/>
</dbReference>
<organism evidence="8 9">
    <name type="scientific">Eiseniibacteriota bacterium</name>
    <dbReference type="NCBI Taxonomy" id="2212470"/>
    <lineage>
        <taxon>Bacteria</taxon>
        <taxon>Candidatus Eiseniibacteriota</taxon>
    </lineage>
</organism>
<keyword evidence="3 5" id="KW-0413">Isomerase</keyword>
<protein>
    <recommendedName>
        <fullName evidence="5">Pseudouridine synthase</fullName>
        <ecNumber evidence="5">5.4.99.-</ecNumber>
    </recommendedName>
</protein>
<dbReference type="GO" id="GO:0000455">
    <property type="term" value="P:enzyme-directed rRNA pseudouridine synthesis"/>
    <property type="evidence" value="ECO:0007669"/>
    <property type="project" value="UniProtKB-ARBA"/>
</dbReference>
<dbReference type="Pfam" id="PF01479">
    <property type="entry name" value="S4"/>
    <property type="match status" value="1"/>
</dbReference>
<proteinExistence type="inferred from homology"/>
<feature type="domain" description="RNA-binding S4" evidence="7">
    <location>
        <begin position="3"/>
        <end position="62"/>
    </location>
</feature>
<feature type="compositionally biased region" description="Low complexity" evidence="6">
    <location>
        <begin position="380"/>
        <end position="389"/>
    </location>
</feature>
<evidence type="ECO:0000259" key="7">
    <source>
        <dbReference type="SMART" id="SM00363"/>
    </source>
</evidence>
<dbReference type="Proteomes" id="UP000696931">
    <property type="component" value="Unassembled WGS sequence"/>
</dbReference>
<feature type="compositionally biased region" description="Acidic residues" evidence="6">
    <location>
        <begin position="283"/>
        <end position="293"/>
    </location>
</feature>
<name>A0A933SEN2_UNCEI</name>
<dbReference type="CDD" id="cd02870">
    <property type="entry name" value="PseudoU_synth_RsuA_like"/>
    <property type="match status" value="1"/>
</dbReference>
<evidence type="ECO:0000313" key="8">
    <source>
        <dbReference type="EMBL" id="MBI5169956.1"/>
    </source>
</evidence>
<keyword evidence="2 4" id="KW-0694">RNA-binding</keyword>
<dbReference type="InterPro" id="IPR006145">
    <property type="entry name" value="PsdUridine_synth_RsuA/RluA"/>
</dbReference>
<dbReference type="InterPro" id="IPR042092">
    <property type="entry name" value="PsdUridine_s_RsuA/RluB/E/F_cat"/>
</dbReference>
<dbReference type="InterPro" id="IPR018496">
    <property type="entry name" value="PsdUridine_synth_RsuA/RluB_CS"/>
</dbReference>
<dbReference type="Gene3D" id="3.30.70.580">
    <property type="entry name" value="Pseudouridine synthase I, catalytic domain, N-terminal subdomain"/>
    <property type="match status" value="1"/>
</dbReference>
<dbReference type="InterPro" id="IPR020094">
    <property type="entry name" value="TruA/RsuA/RluB/E/F_N"/>
</dbReference>
<dbReference type="PANTHER" id="PTHR47683">
    <property type="entry name" value="PSEUDOURIDINE SYNTHASE FAMILY PROTEIN-RELATED"/>
    <property type="match status" value="1"/>
</dbReference>
<feature type="compositionally biased region" description="Low complexity" evidence="6">
    <location>
        <begin position="492"/>
        <end position="506"/>
    </location>
</feature>
<feature type="compositionally biased region" description="Basic and acidic residues" evidence="6">
    <location>
        <begin position="400"/>
        <end position="457"/>
    </location>
</feature>
<dbReference type="SMART" id="SM00363">
    <property type="entry name" value="S4"/>
    <property type="match status" value="1"/>
</dbReference>
<dbReference type="FunFam" id="3.10.290.10:FF:000003">
    <property type="entry name" value="Pseudouridine synthase"/>
    <property type="match status" value="1"/>
</dbReference>
<feature type="compositionally biased region" description="Low complexity" evidence="6">
    <location>
        <begin position="591"/>
        <end position="616"/>
    </location>
</feature>
<dbReference type="InterPro" id="IPR020103">
    <property type="entry name" value="PsdUridine_synth_cat_dom_sf"/>
</dbReference>
<dbReference type="Gene3D" id="3.10.290.10">
    <property type="entry name" value="RNA-binding S4 domain"/>
    <property type="match status" value="1"/>
</dbReference>
<evidence type="ECO:0000256" key="1">
    <source>
        <dbReference type="ARBA" id="ARBA00008348"/>
    </source>
</evidence>
<dbReference type="PANTHER" id="PTHR47683:SF2">
    <property type="entry name" value="RNA-BINDING S4 DOMAIN-CONTAINING PROTEIN"/>
    <property type="match status" value="1"/>
</dbReference>
<dbReference type="InterPro" id="IPR000748">
    <property type="entry name" value="PsdUridine_synth_RsuA/RluB/E/F"/>
</dbReference>
<evidence type="ECO:0000256" key="6">
    <source>
        <dbReference type="SAM" id="MobiDB-lite"/>
    </source>
</evidence>
<dbReference type="Pfam" id="PF00849">
    <property type="entry name" value="PseudoU_synth_2"/>
    <property type="match status" value="1"/>
</dbReference>